<dbReference type="InterPro" id="IPR017853">
    <property type="entry name" value="GH"/>
</dbReference>
<dbReference type="InterPro" id="IPR014756">
    <property type="entry name" value="Ig_E-set"/>
</dbReference>
<dbReference type="SUPFAM" id="SSF81296">
    <property type="entry name" value="E set domains"/>
    <property type="match status" value="2"/>
</dbReference>
<dbReference type="Gene3D" id="3.20.20.80">
    <property type="entry name" value="Glycosidases"/>
    <property type="match status" value="1"/>
</dbReference>
<evidence type="ECO:0000259" key="8">
    <source>
        <dbReference type="Pfam" id="PF11852"/>
    </source>
</evidence>
<dbReference type="InterPro" id="IPR013780">
    <property type="entry name" value="Glyco_hydro_b"/>
</dbReference>
<evidence type="ECO:0000256" key="5">
    <source>
        <dbReference type="SAM" id="SignalP"/>
    </source>
</evidence>
<dbReference type="InterPro" id="IPR024561">
    <property type="entry name" value="Pullul_strch_C"/>
</dbReference>
<feature type="domain" description="Glycoside hydrolase family 13 N-terminal" evidence="6">
    <location>
        <begin position="323"/>
        <end position="407"/>
    </location>
</feature>
<evidence type="ECO:0000256" key="3">
    <source>
        <dbReference type="ARBA" id="ARBA00022801"/>
    </source>
</evidence>
<evidence type="ECO:0000259" key="7">
    <source>
        <dbReference type="Pfam" id="PF03714"/>
    </source>
</evidence>
<dbReference type="PROSITE" id="PS51257">
    <property type="entry name" value="PROKAR_LIPOPROTEIN"/>
    <property type="match status" value="1"/>
</dbReference>
<dbReference type="Pfam" id="PF17967">
    <property type="entry name" value="Pullulanase_N2"/>
    <property type="match status" value="1"/>
</dbReference>
<feature type="domain" description="Pullulanase carbohydrate-binding module 41" evidence="7">
    <location>
        <begin position="92"/>
        <end position="169"/>
    </location>
</feature>
<proteinExistence type="inferred from homology"/>
<dbReference type="Gene3D" id="2.60.40.10">
    <property type="entry name" value="Immunoglobulins"/>
    <property type="match status" value="1"/>
</dbReference>
<evidence type="ECO:0000313" key="11">
    <source>
        <dbReference type="EMBL" id="PSX45898.1"/>
    </source>
</evidence>
<comment type="similarity">
    <text evidence="1">Belongs to the glycosyl hydrolase 13 family.</text>
</comment>
<dbReference type="InterPro" id="IPR005323">
    <property type="entry name" value="CBM41_pullulanase"/>
</dbReference>
<accession>A0AAX0YXG6</accession>
<dbReference type="Proteomes" id="UP000240728">
    <property type="component" value="Unassembled WGS sequence"/>
</dbReference>
<dbReference type="Pfam" id="PF11852">
    <property type="entry name" value="Pullul_strch_C"/>
    <property type="match status" value="1"/>
</dbReference>
<dbReference type="InterPro" id="IPR013784">
    <property type="entry name" value="Carb-bd-like_fold"/>
</dbReference>
<keyword evidence="2 5" id="KW-0732">Signal</keyword>
<dbReference type="CDD" id="cd11341">
    <property type="entry name" value="AmyAc_Pullulanase_LD-like"/>
    <property type="match status" value="1"/>
</dbReference>
<sequence>MIYKRSLLASSILSFLTTITVVGCNNSSSTNTSEKDAYFDTTNPPEIVLNLPHNTGPIAKLPISGSIEEPVVANDNEAVIYLVAKPDQALTKNFNQYSLHIWNNNQCDRADESSVNGAWDNSQNKPIGIDEFGPYWKVKLKPGSTNCLNVIVRDEQLNNQLSGDGKVDFALIPDRTASFVAGSNEPKNSREAAFIAISGIEGAKAHLIDGETLIWDGIQSANEVRLYVSLAASVEPNNNYQYDEPYIVLKPKALTLEQMQTFPHLATMSAYSIPLTIDMRSVVKAEMVALAVDTEGNITAGTKVQPAGLLDSLFATYAEAKTLGAEVTADGVQFDLWAPSAQNVVLVLFDGAKKERGRLQMALDGQSGIWSLKTNKAQDGSYYRYLIDVFHPVSGNIEKYQVTDPYALSLSMNSLFSQVVNLDDQQLKPDGWDELQRPIPQSNPTKFVIYESHVRDFSSLDQSTPEAFRGKFKAFTETDSVPVKHLKQLSKNGITHLHLLPIFDIATINEDPTKVADINMPFSQLCEVNSEVKTSSFSGDCLSSLTIAEILARETENDTPQTPRVQELNRLVSATDSFNWGYDPFHYTVPEGSYSTNPDGKQRILELREMVQSVKTDIKMNVVMDVVYNHTNSAGPTSDTSVLDKIVPWYYNRLNPQTGAVENSTCCSNTAPEHTMMAKLIQDSLVVWARDYKIDAFRFDLMGHHPLSQIKASLKAVQAVDPDVYFYGEGWNFGEVANDRLFVQATQANLAGTGIGSFSDRLRDSVRGGGPFDGGDGLRQHQGFGNGAFVQPNEMSLTTKETALHLADLTRLGMAGNLKDFQFIDAKGNKIRGSELDYNGQPAGYAKDPTEIQNYVSKHDNQTLWDNQQYKIGYDVDIQTRVRMQAVSLATAMLGQGVPFTHMGSELLRSKSMQRDSYDSGDWYNRVDFTLQDNNWNKGLPRVDKDGMNYEIIQQVIQGSGVNAQPSRADMNVMVDYYLDLAKLRQSYPLLTLGRGDDVIKRVSFHNTGVDQRPGLIVMTIDNGNTVNDLDPNVDAMVIVINATPRQQKVDLGLSGLVLSPVYRSNLAHNTQVIDNEISVPAWTPAVLVKPRHNIRSEGIPVFMN</sequence>
<reference evidence="11 12" key="1">
    <citation type="submission" date="2018-01" db="EMBL/GenBank/DDBJ databases">
        <title>Whole genome sequencing of Histamine producing bacteria.</title>
        <authorList>
            <person name="Butler K."/>
        </authorList>
    </citation>
    <scope>NUCLEOTIDE SEQUENCE [LARGE SCALE GENOMIC DNA]</scope>
    <source>
        <strain evidence="11 12">A1-4</strain>
    </source>
</reference>
<dbReference type="Gene3D" id="2.60.40.1130">
    <property type="entry name" value="Rab geranylgeranyltransferase alpha-subunit, insert domain"/>
    <property type="match status" value="1"/>
</dbReference>
<feature type="domain" description="Pullulanase Ins" evidence="10">
    <location>
        <begin position="505"/>
        <end position="578"/>
    </location>
</feature>
<organism evidence="11 12">
    <name type="scientific">Photobacterium kishitanii</name>
    <dbReference type="NCBI Taxonomy" id="318456"/>
    <lineage>
        <taxon>Bacteria</taxon>
        <taxon>Pseudomonadati</taxon>
        <taxon>Pseudomonadota</taxon>
        <taxon>Gammaproteobacteria</taxon>
        <taxon>Vibrionales</taxon>
        <taxon>Vibrionaceae</taxon>
        <taxon>Photobacterium</taxon>
    </lineage>
</organism>
<feature type="domain" description="Alpha-1,6-glucosidases pullulanase-type C-terminal" evidence="8">
    <location>
        <begin position="932"/>
        <end position="1090"/>
    </location>
</feature>
<dbReference type="GO" id="GO:0051060">
    <property type="term" value="F:pullulanase activity"/>
    <property type="evidence" value="ECO:0007669"/>
    <property type="project" value="InterPro"/>
</dbReference>
<dbReference type="InterPro" id="IPR040671">
    <property type="entry name" value="Pullulanase_N2"/>
</dbReference>
<keyword evidence="3" id="KW-0378">Hydrolase</keyword>
<dbReference type="GO" id="GO:0005975">
    <property type="term" value="P:carbohydrate metabolic process"/>
    <property type="evidence" value="ECO:0007669"/>
    <property type="project" value="InterPro"/>
</dbReference>
<feature type="chain" id="PRO_5043982034" evidence="5">
    <location>
        <begin position="24"/>
        <end position="1105"/>
    </location>
</feature>
<dbReference type="SUPFAM" id="SSF51011">
    <property type="entry name" value="Glycosyl hydrolase domain"/>
    <property type="match status" value="1"/>
</dbReference>
<dbReference type="InterPro" id="IPR011839">
    <property type="entry name" value="Pullul_strch"/>
</dbReference>
<feature type="signal peptide" evidence="5">
    <location>
        <begin position="1"/>
        <end position="23"/>
    </location>
</feature>
<dbReference type="InterPro" id="IPR041111">
    <property type="entry name" value="Pullulanase_Ins"/>
</dbReference>
<dbReference type="CDD" id="cd02860">
    <property type="entry name" value="E_set_Pullulanase"/>
    <property type="match status" value="1"/>
</dbReference>
<dbReference type="PANTHER" id="PTHR43002">
    <property type="entry name" value="GLYCOGEN DEBRANCHING ENZYME"/>
    <property type="match status" value="1"/>
</dbReference>
<comment type="caution">
    <text evidence="11">The sequence shown here is derived from an EMBL/GenBank/DDBJ whole genome shotgun (WGS) entry which is preliminary data.</text>
</comment>
<dbReference type="Pfam" id="PF03714">
    <property type="entry name" value="PUD"/>
    <property type="match status" value="1"/>
</dbReference>
<dbReference type="Gene3D" id="2.60.40.1110">
    <property type="match status" value="1"/>
</dbReference>
<evidence type="ECO:0000256" key="2">
    <source>
        <dbReference type="ARBA" id="ARBA00022729"/>
    </source>
</evidence>
<dbReference type="Gene3D" id="2.60.40.1180">
    <property type="entry name" value="Golgi alpha-mannosidase II"/>
    <property type="match status" value="1"/>
</dbReference>
<gene>
    <name evidence="11" type="ORF">C0W53_07750</name>
</gene>
<evidence type="ECO:0000256" key="4">
    <source>
        <dbReference type="ARBA" id="ARBA00023295"/>
    </source>
</evidence>
<dbReference type="InterPro" id="IPR004193">
    <property type="entry name" value="Glyco_hydro_13_N"/>
</dbReference>
<dbReference type="EMBL" id="PYOZ01000003">
    <property type="protein sequence ID" value="PSX45898.1"/>
    <property type="molecule type" value="Genomic_DNA"/>
</dbReference>
<feature type="domain" description="Pullulanase N2" evidence="9">
    <location>
        <begin position="203"/>
        <end position="311"/>
    </location>
</feature>
<dbReference type="InterPro" id="IPR013783">
    <property type="entry name" value="Ig-like_fold"/>
</dbReference>
<protein>
    <submittedName>
        <fullName evidence="11">Pullulanase-type alpha-1,6-glucosidase</fullName>
    </submittedName>
</protein>
<evidence type="ECO:0000256" key="1">
    <source>
        <dbReference type="ARBA" id="ARBA00008061"/>
    </source>
</evidence>
<keyword evidence="4" id="KW-0326">Glycosidase</keyword>
<dbReference type="SUPFAM" id="SSF49452">
    <property type="entry name" value="Starch-binding domain-like"/>
    <property type="match status" value="1"/>
</dbReference>
<dbReference type="Pfam" id="PF02922">
    <property type="entry name" value="CBM_48"/>
    <property type="match status" value="1"/>
</dbReference>
<dbReference type="SUPFAM" id="SSF51445">
    <property type="entry name" value="(Trans)glycosidases"/>
    <property type="match status" value="1"/>
</dbReference>
<evidence type="ECO:0000259" key="6">
    <source>
        <dbReference type="Pfam" id="PF02922"/>
    </source>
</evidence>
<dbReference type="CDD" id="cd10315">
    <property type="entry name" value="CBM41_pullulanase"/>
    <property type="match status" value="1"/>
</dbReference>
<keyword evidence="12" id="KW-1185">Reference proteome</keyword>
<dbReference type="Pfam" id="PF18494">
    <property type="entry name" value="Pullulanase_Ins"/>
    <property type="match status" value="1"/>
</dbReference>
<dbReference type="NCBIfam" id="TIGR02103">
    <property type="entry name" value="pullul_strch"/>
    <property type="match status" value="1"/>
</dbReference>
<evidence type="ECO:0000259" key="10">
    <source>
        <dbReference type="Pfam" id="PF18494"/>
    </source>
</evidence>
<dbReference type="AlphaFoldDB" id="A0AAX0YXG6"/>
<evidence type="ECO:0000313" key="12">
    <source>
        <dbReference type="Proteomes" id="UP000240728"/>
    </source>
</evidence>
<dbReference type="GO" id="GO:0030246">
    <property type="term" value="F:carbohydrate binding"/>
    <property type="evidence" value="ECO:0007669"/>
    <property type="project" value="InterPro"/>
</dbReference>
<evidence type="ECO:0000259" key="9">
    <source>
        <dbReference type="Pfam" id="PF17967"/>
    </source>
</evidence>
<name>A0AAX0YXG6_9GAMM</name>
<dbReference type="RefSeq" id="WP_045067359.1">
    <property type="nucleotide sequence ID" value="NZ_JZTB01000027.1"/>
</dbReference>